<dbReference type="SUPFAM" id="SSF50998">
    <property type="entry name" value="Quinoprotein alcohol dehydrogenase-like"/>
    <property type="match status" value="1"/>
</dbReference>
<accession>A0ABV4U7E9</accession>
<protein>
    <submittedName>
        <fullName evidence="1">Uncharacterized protein</fullName>
    </submittedName>
</protein>
<dbReference type="Proteomes" id="UP001575105">
    <property type="component" value="Unassembled WGS sequence"/>
</dbReference>
<organism evidence="1 2">
    <name type="scientific">Natronomicrosphaera hydrolytica</name>
    <dbReference type="NCBI Taxonomy" id="3242702"/>
    <lineage>
        <taxon>Bacteria</taxon>
        <taxon>Pseudomonadati</taxon>
        <taxon>Planctomycetota</taxon>
        <taxon>Phycisphaerae</taxon>
        <taxon>Phycisphaerales</taxon>
        <taxon>Phycisphaeraceae</taxon>
        <taxon>Natronomicrosphaera</taxon>
    </lineage>
</organism>
<reference evidence="1 2" key="1">
    <citation type="submission" date="2024-08" db="EMBL/GenBank/DDBJ databases">
        <title>Whole-genome sequencing of halo(alkali)philic microorganisms from hypersaline lakes.</title>
        <authorList>
            <person name="Sorokin D.Y."/>
            <person name="Merkel A.Y."/>
            <person name="Messina E."/>
            <person name="Yakimov M."/>
        </authorList>
    </citation>
    <scope>NUCLEOTIDE SEQUENCE [LARGE SCALE GENOMIC DNA]</scope>
    <source>
        <strain evidence="1 2">AB-hyl4</strain>
    </source>
</reference>
<gene>
    <name evidence="1" type="ORF">ACERK3_14700</name>
</gene>
<dbReference type="Gene3D" id="2.130.10.10">
    <property type="entry name" value="YVTN repeat-like/Quinoprotein amine dehydrogenase"/>
    <property type="match status" value="2"/>
</dbReference>
<dbReference type="SUPFAM" id="SSF75011">
    <property type="entry name" value="3-carboxy-cis,cis-mucoante lactonizing enzyme"/>
    <property type="match status" value="1"/>
</dbReference>
<name>A0ABV4U7E9_9BACT</name>
<evidence type="ECO:0000313" key="2">
    <source>
        <dbReference type="Proteomes" id="UP001575105"/>
    </source>
</evidence>
<dbReference type="EMBL" id="JBGUBD010000009">
    <property type="protein sequence ID" value="MFA9479536.1"/>
    <property type="molecule type" value="Genomic_DNA"/>
</dbReference>
<proteinExistence type="predicted"/>
<dbReference type="RefSeq" id="WP_425346455.1">
    <property type="nucleotide sequence ID" value="NZ_JBGUBD010000009.1"/>
</dbReference>
<dbReference type="InterPro" id="IPR015943">
    <property type="entry name" value="WD40/YVTN_repeat-like_dom_sf"/>
</dbReference>
<comment type="caution">
    <text evidence="1">The sequence shown here is derived from an EMBL/GenBank/DDBJ whole genome shotgun (WGS) entry which is preliminary data.</text>
</comment>
<keyword evidence="2" id="KW-1185">Reference proteome</keyword>
<dbReference type="InterPro" id="IPR011047">
    <property type="entry name" value="Quinoprotein_ADH-like_sf"/>
</dbReference>
<evidence type="ECO:0000313" key="1">
    <source>
        <dbReference type="EMBL" id="MFA9479536.1"/>
    </source>
</evidence>
<sequence length="646" mass="70762">MIEAQIRHAIPPTRLPFINTEIETTTFRGEPHLVSSVWGGEGKGYLFFWNPETGSQGRRRLPDDIPGAYMLKTGPDGRLYVGCGRGELVRYCSEADAFEVLVNDAMSSITWGGCVTDRYVVWCASPGEVAVYDWHAGRLVKTFKPLDELEPPSLYGHRATVTPEGRVLVAMNVPQARLILLDLETLEAKTLDAPSLAGCDATYGARFVDDQTLMLEAYNTSIGKVATQFLRWPELSLIEAVEAKGVGFKSAMAMVDGRLYGYMTKDDTLRCYDRAAQQWSVVCEGWADSEPCIMSRWGERDLCGVTVGGRALRWNAAKREREVMDLAEAEGQLVAHAMCVVPELDLAVTAPFINQRFSTMKLSTGEGADAGRAAPGGGQINQMLWEPQTRCVLMSSYTSASVTAYDPSKPTGWPANPRVLASAASEGQMRPQALVHDGRYVWMASGPQYGKLDGALSRVDPLTGEMRVWRNLIEDQTPKSLLLDAEHEWLLGSTWVFADCNSTPPTRDAAMLFVFDRKTLTLREELSVQTGSKGLSVHAALPGGEVLVADDAQPWAWQPTTGAIRELGPLPANVCCITSDEQGRLWLADDKSVGRLWFADDQFTYEPMVNEPGNHLQVVGDRLYYATATQVCAVEVGQGAAETVAG</sequence>